<dbReference type="InterPro" id="IPR036388">
    <property type="entry name" value="WH-like_DNA-bd_sf"/>
</dbReference>
<dbReference type="SMART" id="SM01043">
    <property type="entry name" value="BTAD"/>
    <property type="match status" value="1"/>
</dbReference>
<dbReference type="InterPro" id="IPR011990">
    <property type="entry name" value="TPR-like_helical_dom_sf"/>
</dbReference>
<reference evidence="4 5" key="1">
    <citation type="submission" date="2016-10" db="EMBL/GenBank/DDBJ databases">
        <authorList>
            <person name="Varghese N."/>
            <person name="Submissions S."/>
        </authorList>
    </citation>
    <scope>NUCLEOTIDE SEQUENCE [LARGE SCALE GENOMIC DNA]</scope>
    <source>
        <strain evidence="4 5">UNC380MFSha3.1</strain>
    </source>
</reference>
<dbReference type="SUPFAM" id="SSF48452">
    <property type="entry name" value="TPR-like"/>
    <property type="match status" value="3"/>
</dbReference>
<dbReference type="SMART" id="SM00028">
    <property type="entry name" value="TPR"/>
    <property type="match status" value="3"/>
</dbReference>
<feature type="region of interest" description="Disordered" evidence="1">
    <location>
        <begin position="240"/>
        <end position="263"/>
    </location>
</feature>
<evidence type="ECO:0000256" key="1">
    <source>
        <dbReference type="SAM" id="MobiDB-lite"/>
    </source>
</evidence>
<dbReference type="RefSeq" id="WP_028496651.1">
    <property type="nucleotide sequence ID" value="NZ_FOQZ01000003.1"/>
</dbReference>
<dbReference type="Gene3D" id="1.25.40.10">
    <property type="entry name" value="Tetratricopeptide repeat domain"/>
    <property type="match status" value="3"/>
</dbReference>
<protein>
    <submittedName>
        <fullName evidence="4">DNA-binding transcriptional activator of the SARP family</fullName>
    </submittedName>
</protein>
<dbReference type="InterPro" id="IPR005158">
    <property type="entry name" value="BTAD"/>
</dbReference>
<dbReference type="InterPro" id="IPR051677">
    <property type="entry name" value="AfsR-DnrI-RedD_regulator"/>
</dbReference>
<dbReference type="Gene3D" id="3.40.50.300">
    <property type="entry name" value="P-loop containing nucleotide triphosphate hydrolases"/>
    <property type="match status" value="1"/>
</dbReference>
<dbReference type="EMBL" id="FOQZ01000003">
    <property type="protein sequence ID" value="SFI59416.1"/>
    <property type="molecule type" value="Genomic_DNA"/>
</dbReference>
<dbReference type="InterPro" id="IPR019734">
    <property type="entry name" value="TPR_rpt"/>
</dbReference>
<dbReference type="AlphaFoldDB" id="A0A7Z7GEU5"/>
<organism evidence="4 5">
    <name type="scientific">Microbacterium saccharophilum</name>
    <dbReference type="NCBI Taxonomy" id="1213358"/>
    <lineage>
        <taxon>Bacteria</taxon>
        <taxon>Bacillati</taxon>
        <taxon>Actinomycetota</taxon>
        <taxon>Actinomycetes</taxon>
        <taxon>Micrococcales</taxon>
        <taxon>Microbacteriaceae</taxon>
        <taxon>Microbacterium</taxon>
    </lineage>
</organism>
<dbReference type="Pfam" id="PF13424">
    <property type="entry name" value="TPR_12"/>
    <property type="match status" value="1"/>
</dbReference>
<dbReference type="InterPro" id="IPR003593">
    <property type="entry name" value="AAA+_ATPase"/>
</dbReference>
<keyword evidence="4" id="KW-0238">DNA-binding</keyword>
<dbReference type="SMART" id="SM00382">
    <property type="entry name" value="AAA"/>
    <property type="match status" value="1"/>
</dbReference>
<accession>A0A7Z7GEU5</accession>
<dbReference type="Gene3D" id="1.10.10.10">
    <property type="entry name" value="Winged helix-like DNA-binding domain superfamily/Winged helix DNA-binding domain"/>
    <property type="match status" value="1"/>
</dbReference>
<evidence type="ECO:0000259" key="2">
    <source>
        <dbReference type="SMART" id="SM00382"/>
    </source>
</evidence>
<feature type="domain" description="AAA+ ATPase" evidence="2">
    <location>
        <begin position="286"/>
        <end position="823"/>
    </location>
</feature>
<name>A0A7Z7GEU5_9MICO</name>
<dbReference type="Proteomes" id="UP000198702">
    <property type="component" value="Unassembled WGS sequence"/>
</dbReference>
<sequence>MSVRIELFGPPRVRRDDADVRFDTRKAVALLALLVVTGREFGREALAGMLWPDLERSRARATLRRTISVAAAVGPALVVHADRVGMDAGAVDCDVVEFRRLASSPRVEDWRHAAAFAADRFLEGFSLRDSPPFEDWMLGVADELRDELSRTLARLVAAAVDRGSWPEALEHARRRVQVEPLSEPAHADLIRVSAWSGDRPGALQAYRSLVRLLDRELGVPPLPETLALHEDIRADRLARPTTAAAAAERQSPVSSEEPVAPVPTRLVGRDEQLARLTGAWREVPASGRLVGIVGDPGLGKTVLAAAIAGHADGRTIRIAGRSSETMLAYAAANDLVRSLLTLRPDLVATLGPSAAPLAALATQIDGAAPRTIRTPGDLQRVHEAVRTALEQLAAESPMLLVVDDAELLDRPSAALLGYLARRLPAGLLLVVAWAPGLSDGPLQQAVTEQGETLFLKPFNERQIAELAGQDLDAGEILRRTRGIPLLVREVVAAPSDAEAGQVREIVAARFAGASETARQVVAASVVIGTVATPELLRSVSGRDEAETVEAIEEAVARGLLVEHTDTPGYDAPHDLVRGAALHGLSLARRRLLHARVADVFVRRHAADPRATPAGSVAQHLAASGREEEAASWFLTAAAESASVSAHEESILQLRAALALGRRNVEVHAAIGAALVRLGRYEEALVALDQASALAEGEPERRSEIEHAIAGVHDRLGDWELAQAHLESASDLAADGLRGRRARALADLALVLHRRGQVAQARQTASAAREAAAASHDDAARTQADNVLGMIALADGQVALAEEHLRDAVVRARADENIDLLIAALNNLSRALSAAGSAPLALDTAREALALAQRQGDRHRLAALHSHVADLLHAAGREDEAIAELKLSAAAFADVQGSTARPEVWTLTEW</sequence>
<gene>
    <name evidence="4" type="ORF">SAMN04487751_2297</name>
</gene>
<dbReference type="SUPFAM" id="SSF52540">
    <property type="entry name" value="P-loop containing nucleoside triphosphate hydrolases"/>
    <property type="match status" value="1"/>
</dbReference>
<dbReference type="PANTHER" id="PTHR35807">
    <property type="entry name" value="TRANSCRIPTIONAL REGULATOR REDD-RELATED"/>
    <property type="match status" value="1"/>
</dbReference>
<evidence type="ECO:0000259" key="3">
    <source>
        <dbReference type="SMART" id="SM01043"/>
    </source>
</evidence>
<dbReference type="InterPro" id="IPR041664">
    <property type="entry name" value="AAA_16"/>
</dbReference>
<dbReference type="Pfam" id="PF13191">
    <property type="entry name" value="AAA_16"/>
    <property type="match status" value="1"/>
</dbReference>
<evidence type="ECO:0000313" key="4">
    <source>
        <dbReference type="EMBL" id="SFI59416.1"/>
    </source>
</evidence>
<evidence type="ECO:0000313" key="5">
    <source>
        <dbReference type="Proteomes" id="UP000198702"/>
    </source>
</evidence>
<proteinExistence type="predicted"/>
<dbReference type="Pfam" id="PF03704">
    <property type="entry name" value="BTAD"/>
    <property type="match status" value="1"/>
</dbReference>
<dbReference type="GO" id="GO:0003677">
    <property type="term" value="F:DNA binding"/>
    <property type="evidence" value="ECO:0007669"/>
    <property type="project" value="UniProtKB-KW"/>
</dbReference>
<dbReference type="InterPro" id="IPR027417">
    <property type="entry name" value="P-loop_NTPase"/>
</dbReference>
<feature type="domain" description="Bacterial transcriptional activator" evidence="3">
    <location>
        <begin position="93"/>
        <end position="233"/>
    </location>
</feature>
<comment type="caution">
    <text evidence="4">The sequence shown here is derived from an EMBL/GenBank/DDBJ whole genome shotgun (WGS) entry which is preliminary data.</text>
</comment>